<accession>A0A9J6BJL4</accession>
<sequence>MENLKVLDNSNIPEEQKAKIINEISETFDTICNSEKNQNVLEILNIFMNYLKNGEYQFFSESPTQKIRKSILEMLHRLPMSEALRPHIISVLSLMLTLIREDNEENVLICLRIIIDLHKQYRPAFYPQIKEFLGYISNIYSNLPLKMDKIFDPRFSRLDKTNFNIDDIYMITDKCLPRGRNSFKVLQELPIVLVLLYQLYKQNIHDHVVVFLPAILTTVTLEPKKEFREKEHFNRELFVDFLGAQIKTLAFLAYTIKTFSGGLIEIIENHAKTLVEGMILLLRLCPKEVAHLRKELLVATRHILATNLRTHFIPSLELLFDEDLLLGKSGYTALCSLRPLAFSTLGDFIHHVRLELSLDTLSKAIQLFSKNIHDETLPLAIQIMSIRLLLNLVECLRSQRHDQIVNELAIRKGLLQNMMKVFILKFHTIGKMQMPLIIEKWKSSTNSQPTSNNTEQTREKEFTTVDIIPEAISKLTSIGFTPPSSLNLSEYKLLIKSLFGGIKTILFGISFLESGGLQQQQQQQMSIVLSPQEVQYFIDFFTWSLDAFYIYRISSNGASQKIVISVATQREEKELLELFSGLFLNLSNQNFQEIFTATIEVLIEKMKVNQNLQIIINTFLSYRATSPIFASVMVEFLLKRMDAIGSTDTEVSNLYLKMFKLVCGSVSMFSVENEGMIRPYLQTIVVNSMEMAMRAEEPYNYFLLLRALFRSIGGGTYDILYQEFLPLLPNLLGGLNRLQSGCHEQQMKDLFVELCLTVPVRLSSLLPFLPMLMEPLVSALNGSPILVNQGLRTLELCVDNLLPDFFCDHIQPVRAELMQSLWKTLRNVDNSAMGAFRILGKFGGGNRNMLIEPQKIEYQEFEQDTVAIKLSYSNKRVELPAEPIINSAYQVLKTSTDSFYLKESWNVVKIFLFSSMNIDDDRNLLFNLLNHCNFTMNDNNSENLLKYQQNFDKNVTKLALSAMFLAANNKETAKDALSICAHIIERHVIIAIVNQIGMVEKGDEMTLQKSLLLFDALFSLMDSEDKTIYNFATSVLQIVLKISTYILGSMNRTSKLPMIQYVFEKAINLLYERSSYAKKGGCIITKFLCQNLPSTVFFKNLYSVLKAHLFVIRDLSDNICRGTIDIAEKNIESILELTVTYVTCEGATEEFGKIYNTIINELVLQTASPHKLIRQVAMKSINQVAQQQKITVSSLLEPYKSFFADVIVFSPAKTYLRHQPLSAQIGILEANYFCTSLEPKLMKFDNFQFLTDVKIIIKCDDDTMSRCDAYKDVKLLPELRESAMRVLVSWHYIYHNQHYDTEKVKSIHFCEDAFITLFKALENYQALQKTAFECLKRLIDECKEKSETGWPVQHSFLETLGDYSSWTANSIKRLSYYCLLFPKMFTEKTCEQLFEIVKKLLQNSIIANKDQNYLKIAKTGENELKIAAIIDLFHLIPTCSAKFVVLLIRLVLTTEESVSIESSCPYREPLVKLLLRYPEETINFLLADDQIKNQQYVRFTIYLLKHKDGNSFKTLMECKSLRLKELILRGNAGTSRSDQNDSQYHAVLIINTMIELNNQWLPTQIGIVDALNQIWKIDLNKNYEQLNMVCDFWHLVVKILLHYFEHNPGDIDLLFQLLNIYNIRFVPDFQFFRDFIYKICQNYTVDWKRNVFFKFVEYYNHRQNVAIDLKIKILTMILIPSFAISFEKGEESRLIRGHAQDEESNIMSVFINSIINPFMMKENDDGLRIALLQFACLLVERASVYIPSNKKDDIKMLTTFGYSSLLHSKNYWDPTAVYNGHLLLSHIIAKLANKKSWQEVVFKVFHSLLKAHAIEARNIVRQTLEVFMPMMPLKMNDQSNLSLINLTKSVIIKDGHQILQLYHVFQVIIRHHLIYYPVRHEIIQNMIQSMQRLELSNSVDYRKLAIDIAEVIINWELKRIKESTDDYYDEMPSTSGGIKRTHQDIGSIKKQAIGENSPQLGLALLQSDEVSNKPIEWVHCKSVINFLFDLLFMLSEQNTSQMMTAAISPNEVISKHSLNLLKKVLKKDIWIKEGDELPLNRLKKVFEEPSKVSSTTISSFLEIFIHLLDEMEESKILMLIKTLQPGLAICITSAQTKVLRLMSTFLSKLFTLFPPEIYMKHDELRFLYQTVEKAIRNGLEVFEKDAETPTASFFGTFLILKTALSNETKYFDKFVEKFTRFVVLLKNDHLKVNSQQQSTQQAPSPNTELTKEMLMQSLSLLKNYLNIMSAETRKTYITTIIDLIEKSNDTKIIKSIIQLHESWFNMKNSESEPCMREKILLLQKLTYHIENRFNSETQLNIQFLELIYSIFSNSNELELTSKLDRAFLAGLKCSQFEIRQKFFDFFNKTVDKTVYTRLLYILSTRTWDHLGQHYWIKQCIELLFLTVDSQNIQEMIENEFKLPKIKVSQQMHELFSSSETEDFKDNIEAEKYEDINQIANAYNAIQSRDVLIKRLVSSQTKLSILARFNNTENFLKAVVQICHVDGKLSEKLWIKMFPQLWSNFEYTERKSLTKEIIPFLSTGTKVNVNGSNMSALNTFVQSLAVCNPPVLISPRLLKSISKIHNVWHTVTLLTEDMAENYMNEIEEVDEFELDDNVDENAIEVFGSLSSLYSSLKEEDLWAGLWKNHAKYPETNAAIFFEQMGYFEEAQNMYESVMLKFKQEVSNGISMNGITNEIDLWEEHWIRCSRELNEWNSLMNYASTNRDKYIMLSIDCAWKLSDWNSMYQSFIRAEQLISKQSNYQLGLYGGYISLLCQKETVINKYIEVASTASLQEWRHLPSIISNVHIPVLQISQQIMELQEAGQIHQDLLRKQALPFHDMKSIIKTWRNRLPIISDDLSHWKDVFTWRQHHYKLIVENASSSNVIVSNLGSQASAQTCIKLAKIARKQNLTSLCQKSLSEIDTISSIPLSDCFQKIIQQVKNYMAIAQYSNDPKTNFIDALKTVENVNLDLFQAESKAILFAYKGYLHSYIDNALDANKAFTTAVDLCDNSTKAWSLYGEYLENIFKKASKKSISSGISAITCYLHAARDHNEMKARKHLAKVLWLLTYDEARTEMLKTLDSYMFGIPMINWLSWIPQLFNILVQYEGDTIMNLLNQIAKIFPQAVYFPIRTLYLMLKIEQRERYKNIEHLKSFGDQPGTSMNQSNLLSMKSTAAMWRCSKIMQLVREIHPTIVCSLENILDQLMSKSDIDGTRWFRENIFEENLHQLKQGLAKCYGIAFDNRMSINEATTTQHTLNFIRKLISNFSVMSENAQTVELQDPVFVKLRQQFADGFNFTQPESNKLIDLIKRLKTCISIMEEKVKYLPKSFLIEEKYRFLSNFSQKTAEIDLPGELLLPRHSHYHIKIAKFMPRVEIIQKHNTSARRLFIQGTNGKIYSYLVVNDSGMIDARREERVLQLLQMLNGNLVKFKETSRRFLHITVPRVVPIFPQMRLVEDDISSISLLDVLKMHSSKIKNEYDAPIARYYERFAEIQLRGAQTSHAALRDIFKEIQMKMIPKTILKEWTSKTFTSATEYWTFRKMFTLQLALWSIVEYAFHLTRLNPDMMYMHQESGLINVSYMKFDLDDINDETASTRPVPFRLTPNITELITNIGIQGPFSAVMIATARCLLQPNYQIMSILKTIIRDEFITINRKQIINSKPIDINDDLSQDKTYSEINSDNIIECVEKSTAIVTKRLEELMFFDPTEETTNVSRLIEKAKNYDYLSLMDPNFYPWL</sequence>
<proteinExistence type="inferred from homology"/>
<dbReference type="InterPro" id="IPR046805">
    <property type="entry name" value="Tra1_ring"/>
</dbReference>
<comment type="caution">
    <text evidence="4">The sequence shown here is derived from an EMBL/GenBank/DDBJ whole genome shotgun (WGS) entry which is preliminary data.</text>
</comment>
<dbReference type="InterPro" id="IPR036940">
    <property type="entry name" value="PI3/4_kinase_cat_sf"/>
</dbReference>
<dbReference type="CDD" id="cd05163">
    <property type="entry name" value="PIKK_TRRAP"/>
    <property type="match status" value="1"/>
</dbReference>
<dbReference type="GO" id="GO:0005634">
    <property type="term" value="C:nucleus"/>
    <property type="evidence" value="ECO:0007669"/>
    <property type="project" value="TreeGrafter"/>
</dbReference>
<keyword evidence="5" id="KW-1185">Reference proteome</keyword>
<dbReference type="GO" id="GO:0000124">
    <property type="term" value="C:SAGA complex"/>
    <property type="evidence" value="ECO:0007669"/>
    <property type="project" value="TreeGrafter"/>
</dbReference>
<gene>
    <name evidence="4" type="ORF">PVAND_000041</name>
</gene>
<dbReference type="Pfam" id="PF02259">
    <property type="entry name" value="FAT"/>
    <property type="match status" value="1"/>
</dbReference>
<dbReference type="Proteomes" id="UP001107558">
    <property type="component" value="Chromosome 3"/>
</dbReference>
<dbReference type="Gene3D" id="1.10.1070.11">
    <property type="entry name" value="Phosphatidylinositol 3-/4-kinase, catalytic domain"/>
    <property type="match status" value="1"/>
</dbReference>
<dbReference type="Pfam" id="PF00454">
    <property type="entry name" value="PI3_PI4_kinase"/>
    <property type="match status" value="1"/>
</dbReference>
<comment type="similarity">
    <text evidence="1">Belongs to the PI3/PI4-kinase family. TRA1 subfamily.</text>
</comment>
<dbReference type="PANTHER" id="PTHR11139:SF1">
    <property type="entry name" value="TRANSFORMATION_TRANSCRIPTION DOMAIN-ASSOCIATED PROTEIN"/>
    <property type="match status" value="1"/>
</dbReference>
<dbReference type="InterPro" id="IPR016024">
    <property type="entry name" value="ARM-type_fold"/>
</dbReference>
<evidence type="ECO:0000313" key="4">
    <source>
        <dbReference type="EMBL" id="KAG5669747.1"/>
    </source>
</evidence>
<dbReference type="InterPro" id="IPR003151">
    <property type="entry name" value="PIK-rel_kinase_FAT"/>
</dbReference>
<dbReference type="SMART" id="SM00146">
    <property type="entry name" value="PI3Kc"/>
    <property type="match status" value="1"/>
</dbReference>
<organism evidence="4 5">
    <name type="scientific">Polypedilum vanderplanki</name>
    <name type="common">Sleeping chironomid midge</name>
    <dbReference type="NCBI Taxonomy" id="319348"/>
    <lineage>
        <taxon>Eukaryota</taxon>
        <taxon>Metazoa</taxon>
        <taxon>Ecdysozoa</taxon>
        <taxon>Arthropoda</taxon>
        <taxon>Hexapoda</taxon>
        <taxon>Insecta</taxon>
        <taxon>Pterygota</taxon>
        <taxon>Neoptera</taxon>
        <taxon>Endopterygota</taxon>
        <taxon>Diptera</taxon>
        <taxon>Nematocera</taxon>
        <taxon>Chironomoidea</taxon>
        <taxon>Chironomidae</taxon>
        <taxon>Chironominae</taxon>
        <taxon>Polypedilum</taxon>
        <taxon>Polypedilum</taxon>
    </lineage>
</organism>
<feature type="domain" description="PI3K/PI4K catalytic" evidence="2">
    <location>
        <begin position="3351"/>
        <end position="3675"/>
    </location>
</feature>
<dbReference type="PANTHER" id="PTHR11139">
    <property type="entry name" value="ATAXIA TELANGIECTASIA MUTATED ATM -RELATED"/>
    <property type="match status" value="1"/>
</dbReference>
<dbReference type="GO" id="GO:0006355">
    <property type="term" value="P:regulation of DNA-templated transcription"/>
    <property type="evidence" value="ECO:0007669"/>
    <property type="project" value="TreeGrafter"/>
</dbReference>
<dbReference type="EMBL" id="JADBJN010000003">
    <property type="protein sequence ID" value="KAG5669747.1"/>
    <property type="molecule type" value="Genomic_DNA"/>
</dbReference>
<dbReference type="InterPro" id="IPR014009">
    <property type="entry name" value="PIK_FAT"/>
</dbReference>
<dbReference type="GO" id="GO:0006281">
    <property type="term" value="P:DNA repair"/>
    <property type="evidence" value="ECO:0007669"/>
    <property type="project" value="TreeGrafter"/>
</dbReference>
<evidence type="ECO:0008006" key="6">
    <source>
        <dbReference type="Google" id="ProtNLM"/>
    </source>
</evidence>
<reference evidence="4" key="1">
    <citation type="submission" date="2021-03" db="EMBL/GenBank/DDBJ databases">
        <title>Chromosome level genome of the anhydrobiotic midge Polypedilum vanderplanki.</title>
        <authorList>
            <person name="Yoshida Y."/>
            <person name="Kikawada T."/>
            <person name="Gusev O."/>
        </authorList>
    </citation>
    <scope>NUCLEOTIDE SEQUENCE</scope>
    <source>
        <strain evidence="4">NIAS01</strain>
        <tissue evidence="4">Whole body or cell culture</tissue>
    </source>
</reference>
<evidence type="ECO:0000259" key="2">
    <source>
        <dbReference type="PROSITE" id="PS50290"/>
    </source>
</evidence>
<dbReference type="PROSITE" id="PS51189">
    <property type="entry name" value="FAT"/>
    <property type="match status" value="1"/>
</dbReference>
<dbReference type="SUPFAM" id="SSF48371">
    <property type="entry name" value="ARM repeat"/>
    <property type="match status" value="2"/>
</dbReference>
<dbReference type="Pfam" id="PF20206">
    <property type="entry name" value="Tra1_ring"/>
    <property type="match status" value="1"/>
</dbReference>
<evidence type="ECO:0000256" key="1">
    <source>
        <dbReference type="ARBA" id="ARBA00007234"/>
    </source>
</evidence>
<protein>
    <recommendedName>
        <fullName evidence="6">Non-specific serine/threonine protein kinase</fullName>
    </recommendedName>
</protein>
<feature type="domain" description="FAT" evidence="3">
    <location>
        <begin position="2556"/>
        <end position="3117"/>
    </location>
</feature>
<dbReference type="InterPro" id="IPR050517">
    <property type="entry name" value="DDR_Repair_Kinase"/>
</dbReference>
<dbReference type="GO" id="GO:0035267">
    <property type="term" value="C:NuA4 histone acetyltransferase complex"/>
    <property type="evidence" value="ECO:0007669"/>
    <property type="project" value="TreeGrafter"/>
</dbReference>
<name>A0A9J6BJL4_POLVA</name>
<dbReference type="Pfam" id="PF20175">
    <property type="entry name" value="Tra1_central"/>
    <property type="match status" value="1"/>
</dbReference>
<dbReference type="SUPFAM" id="SSF56112">
    <property type="entry name" value="Protein kinase-like (PK-like)"/>
    <property type="match status" value="1"/>
</dbReference>
<dbReference type="InterPro" id="IPR000403">
    <property type="entry name" value="PI3/4_kinase_cat_dom"/>
</dbReference>
<evidence type="ECO:0000259" key="3">
    <source>
        <dbReference type="PROSITE" id="PS51189"/>
    </source>
</evidence>
<dbReference type="PROSITE" id="PS50290">
    <property type="entry name" value="PI3_4_KINASE_3"/>
    <property type="match status" value="1"/>
</dbReference>
<dbReference type="InterPro" id="IPR011009">
    <property type="entry name" value="Kinase-like_dom_sf"/>
</dbReference>
<evidence type="ECO:0000313" key="5">
    <source>
        <dbReference type="Proteomes" id="UP001107558"/>
    </source>
</evidence>
<dbReference type="OrthoDB" id="5570127at2759"/>
<dbReference type="InterPro" id="IPR046807">
    <property type="entry name" value="Tra1_central"/>
</dbReference>